<keyword evidence="1" id="KW-1133">Transmembrane helix</keyword>
<sequence>MYYYYYWRRESSEPWTKREQIERKAGGGGLEQASFIIEVNGSRYGTTVVLIISASVYYAMLCKALSLILSIYIMEIEKISLGVLVINDLELNKLLLKDGLSALIVGKMGCFAVSNGLLESHLRQNVQ</sequence>
<keyword evidence="3" id="KW-1185">Reference proteome</keyword>
<proteinExistence type="predicted"/>
<keyword evidence="1" id="KW-0812">Transmembrane</keyword>
<reference evidence="2 3" key="1">
    <citation type="submission" date="2021-06" db="EMBL/GenBank/DDBJ databases">
        <title>Caerostris darwini draft genome.</title>
        <authorList>
            <person name="Kono N."/>
            <person name="Arakawa K."/>
        </authorList>
    </citation>
    <scope>NUCLEOTIDE SEQUENCE [LARGE SCALE GENOMIC DNA]</scope>
</reference>
<feature type="transmembrane region" description="Helical" evidence="1">
    <location>
        <begin position="48"/>
        <end position="73"/>
    </location>
</feature>
<organism evidence="2 3">
    <name type="scientific">Caerostris darwini</name>
    <dbReference type="NCBI Taxonomy" id="1538125"/>
    <lineage>
        <taxon>Eukaryota</taxon>
        <taxon>Metazoa</taxon>
        <taxon>Ecdysozoa</taxon>
        <taxon>Arthropoda</taxon>
        <taxon>Chelicerata</taxon>
        <taxon>Arachnida</taxon>
        <taxon>Araneae</taxon>
        <taxon>Araneomorphae</taxon>
        <taxon>Entelegynae</taxon>
        <taxon>Araneoidea</taxon>
        <taxon>Araneidae</taxon>
        <taxon>Caerostris</taxon>
    </lineage>
</organism>
<evidence type="ECO:0000313" key="3">
    <source>
        <dbReference type="Proteomes" id="UP001054837"/>
    </source>
</evidence>
<dbReference type="AlphaFoldDB" id="A0AAV4UAB2"/>
<dbReference type="EMBL" id="BPLQ01010951">
    <property type="protein sequence ID" value="GIY54650.1"/>
    <property type="molecule type" value="Genomic_DNA"/>
</dbReference>
<gene>
    <name evidence="2" type="ORF">CDAR_605741</name>
</gene>
<accession>A0AAV4UAB2</accession>
<name>A0AAV4UAB2_9ARAC</name>
<comment type="caution">
    <text evidence="2">The sequence shown here is derived from an EMBL/GenBank/DDBJ whole genome shotgun (WGS) entry which is preliminary data.</text>
</comment>
<keyword evidence="1" id="KW-0472">Membrane</keyword>
<evidence type="ECO:0000256" key="1">
    <source>
        <dbReference type="SAM" id="Phobius"/>
    </source>
</evidence>
<dbReference type="Proteomes" id="UP001054837">
    <property type="component" value="Unassembled WGS sequence"/>
</dbReference>
<protein>
    <submittedName>
        <fullName evidence="2">Uncharacterized protein</fullName>
    </submittedName>
</protein>
<evidence type="ECO:0000313" key="2">
    <source>
        <dbReference type="EMBL" id="GIY54650.1"/>
    </source>
</evidence>